<dbReference type="SUPFAM" id="SSF141488">
    <property type="entry name" value="YdhA-like"/>
    <property type="match status" value="1"/>
</dbReference>
<evidence type="ECO:0000313" key="7">
    <source>
        <dbReference type="EMBL" id="SUP26866.1"/>
    </source>
</evidence>
<gene>
    <name evidence="6" type="ORF">AL536_16530</name>
    <name evidence="7" type="ORF">NCTC11327_02057</name>
</gene>
<evidence type="ECO:0000313" key="8">
    <source>
        <dbReference type="Proteomes" id="UP000057088"/>
    </source>
</evidence>
<dbReference type="AlphaFoldDB" id="A0AAX2LPU0"/>
<keyword evidence="1" id="KW-0732">Signal</keyword>
<keyword evidence="8" id="KW-1185">Reference proteome</keyword>
<dbReference type="EMBL" id="CP014035">
    <property type="protein sequence ID" value="AMF95043.1"/>
    <property type="molecule type" value="Genomic_DNA"/>
</dbReference>
<name>A0AAX2LPU0_VIBFL</name>
<dbReference type="Proteomes" id="UP000057088">
    <property type="component" value="Chromosome 2"/>
</dbReference>
<dbReference type="InterPro" id="IPR018660">
    <property type="entry name" value="MliC"/>
</dbReference>
<dbReference type="PROSITE" id="PS51257">
    <property type="entry name" value="PROKAR_LIPOPROTEIN"/>
    <property type="match status" value="1"/>
</dbReference>
<evidence type="ECO:0000259" key="5">
    <source>
        <dbReference type="Pfam" id="PF09864"/>
    </source>
</evidence>
<reference evidence="6" key="2">
    <citation type="submission" date="2018-01" db="EMBL/GenBank/DDBJ databases">
        <title>FDA dAtabase for Regulatory Grade micrObial Sequences (FDA-ARGOS): Supporting development and validation of Infectious Disease Dx tests.</title>
        <authorList>
            <person name="Hoffmann M."/>
            <person name="Allard M."/>
            <person name="Evans P."/>
            <person name="Brown E."/>
            <person name="Tallon L."/>
            <person name="Sadzewicz L."/>
            <person name="Sengamalay N."/>
            <person name="Ott S."/>
            <person name="Godinez A."/>
            <person name="Nagaraj S."/>
            <person name="Vyas G."/>
            <person name="Aluvathingal J."/>
            <person name="Nadendla S."/>
            <person name="Geyer C."/>
            <person name="Sichtig H."/>
        </authorList>
    </citation>
    <scope>NUCLEOTIDE SEQUENCE</scope>
    <source>
        <strain evidence="6">ATCC 33809</strain>
    </source>
</reference>
<reference evidence="7 9" key="3">
    <citation type="submission" date="2018-06" db="EMBL/GenBank/DDBJ databases">
        <authorList>
            <consortium name="Pathogen Informatics"/>
            <person name="Doyle S."/>
        </authorList>
    </citation>
    <scope>NUCLEOTIDE SEQUENCE [LARGE SCALE GENOMIC DNA]</scope>
    <source>
        <strain evidence="7 9">NCTC11327</strain>
    </source>
</reference>
<evidence type="ECO:0000256" key="4">
    <source>
        <dbReference type="ARBA" id="ARBA00023288"/>
    </source>
</evidence>
<reference evidence="8" key="1">
    <citation type="submission" date="2015-12" db="EMBL/GenBank/DDBJ databases">
        <title>FDA dAtabase for Regulatory Grade micrObial Sequences (FDA-ARGOS): Supporting development and validation of Infectious Disease Dx tests.</title>
        <authorList>
            <person name="Hoffmann M."/>
            <person name="Allard M."/>
            <person name="Evans P."/>
            <person name="Brown E."/>
            <person name="Tallon L.J."/>
            <person name="Sadzewicz L."/>
            <person name="Sengamalay N."/>
            <person name="Ott S."/>
            <person name="Godinez A."/>
            <person name="Nagaraj S."/>
            <person name="Vyas G."/>
            <person name="Aluvathingal J."/>
            <person name="Nadendla S."/>
            <person name="Geyer C."/>
            <person name="Sichtig H."/>
        </authorList>
    </citation>
    <scope>NUCLEOTIDE SEQUENCE [LARGE SCALE GENOMIC DNA]</scope>
    <source>
        <strain evidence="8">ATCC 33809</strain>
    </source>
</reference>
<dbReference type="Proteomes" id="UP000254626">
    <property type="component" value="Unassembled WGS sequence"/>
</dbReference>
<evidence type="ECO:0000313" key="9">
    <source>
        <dbReference type="Proteomes" id="UP000254626"/>
    </source>
</evidence>
<feature type="domain" description="C-type lysozyme inhibitor" evidence="5">
    <location>
        <begin position="36"/>
        <end position="103"/>
    </location>
</feature>
<keyword evidence="3" id="KW-0564">Palmitate</keyword>
<dbReference type="EMBL" id="UHIP01000001">
    <property type="protein sequence ID" value="SUP26866.1"/>
    <property type="molecule type" value="Genomic_DNA"/>
</dbReference>
<evidence type="ECO:0000313" key="6">
    <source>
        <dbReference type="EMBL" id="AMF95043.1"/>
    </source>
</evidence>
<dbReference type="GeneID" id="29384716"/>
<protein>
    <submittedName>
        <fullName evidence="7">Lipoprotein</fullName>
    </submittedName>
</protein>
<keyword evidence="2" id="KW-0472">Membrane</keyword>
<evidence type="ECO:0000256" key="2">
    <source>
        <dbReference type="ARBA" id="ARBA00023136"/>
    </source>
</evidence>
<dbReference type="RefSeq" id="WP_061056763.1">
    <property type="nucleotide sequence ID" value="NZ_CABLBX010000011.1"/>
</dbReference>
<dbReference type="Pfam" id="PF09864">
    <property type="entry name" value="MliC"/>
    <property type="match status" value="1"/>
</dbReference>
<dbReference type="KEGG" id="vfl:AL536_16530"/>
<sequence length="111" mass="12181">MNVRFVCVMSAMALLAGCSSSDEHGRDDSYSVFFHYQCDGPSSFDVSYSTGQSAILRLSDHSYRLIQVAAGSGTKYILDDHSTQANPITLFTKGDAARLEANGVIFKNCWR</sequence>
<accession>A0AAX2LPU0</accession>
<dbReference type="Gene3D" id="2.40.128.200">
    <property type="match status" value="1"/>
</dbReference>
<proteinExistence type="predicted"/>
<dbReference type="InterPro" id="IPR036328">
    <property type="entry name" value="MliC_sf"/>
</dbReference>
<keyword evidence="4 7" id="KW-0449">Lipoprotein</keyword>
<organism evidence="7 9">
    <name type="scientific">Vibrio fluvialis</name>
    <dbReference type="NCBI Taxonomy" id="676"/>
    <lineage>
        <taxon>Bacteria</taxon>
        <taxon>Pseudomonadati</taxon>
        <taxon>Pseudomonadota</taxon>
        <taxon>Gammaproteobacteria</taxon>
        <taxon>Vibrionales</taxon>
        <taxon>Vibrionaceae</taxon>
        <taxon>Vibrio</taxon>
    </lineage>
</organism>
<evidence type="ECO:0000256" key="3">
    <source>
        <dbReference type="ARBA" id="ARBA00023139"/>
    </source>
</evidence>
<evidence type="ECO:0000256" key="1">
    <source>
        <dbReference type="ARBA" id="ARBA00022729"/>
    </source>
</evidence>